<gene>
    <name evidence="1" type="ORF">MLD38_016935</name>
</gene>
<protein>
    <submittedName>
        <fullName evidence="1">Uncharacterized protein</fullName>
    </submittedName>
</protein>
<dbReference type="Proteomes" id="UP001057402">
    <property type="component" value="Chromosome 5"/>
</dbReference>
<organism evidence="1 2">
    <name type="scientific">Melastoma candidum</name>
    <dbReference type="NCBI Taxonomy" id="119954"/>
    <lineage>
        <taxon>Eukaryota</taxon>
        <taxon>Viridiplantae</taxon>
        <taxon>Streptophyta</taxon>
        <taxon>Embryophyta</taxon>
        <taxon>Tracheophyta</taxon>
        <taxon>Spermatophyta</taxon>
        <taxon>Magnoliopsida</taxon>
        <taxon>eudicotyledons</taxon>
        <taxon>Gunneridae</taxon>
        <taxon>Pentapetalae</taxon>
        <taxon>rosids</taxon>
        <taxon>malvids</taxon>
        <taxon>Myrtales</taxon>
        <taxon>Melastomataceae</taxon>
        <taxon>Melastomatoideae</taxon>
        <taxon>Melastomateae</taxon>
        <taxon>Melastoma</taxon>
    </lineage>
</organism>
<proteinExistence type="predicted"/>
<comment type="caution">
    <text evidence="1">The sequence shown here is derived from an EMBL/GenBank/DDBJ whole genome shotgun (WGS) entry which is preliminary data.</text>
</comment>
<evidence type="ECO:0000313" key="1">
    <source>
        <dbReference type="EMBL" id="KAI4368372.1"/>
    </source>
</evidence>
<evidence type="ECO:0000313" key="2">
    <source>
        <dbReference type="Proteomes" id="UP001057402"/>
    </source>
</evidence>
<sequence length="1777" mass="204041">MSSLLHSDSRRLYSWWWSSHVNPKNSKWLQENLTDMDAKVKAMIKLIEEDADSFARRAEMYYKRRPELIKLVEEFYRAYRALAERYSHATAELRLAHRTMSEAFPDQLPDSLTDDLSSSSSVGETDPRLWDTSHSSRDLFYHDSSLNSSTNIGSGVFKGTKLVPDVNEFEQFTSQNFGDTDEVSSRISTITEVDRCGQSLQHGLLQLSNVTRDLKLQVTSESERASKAEIEVQNLKGTLVELQAEKGSVLSKYQENMEKVADLERALDHAREDARGLNEQANKTEVEIKMLKEALAKLECERDAYLSKYNQSLEMISRLEIKLSILQEKDSEYQKLRDELSILKDEKEAGLFQYQQCLKTIASLEKKISDLELEVKCLSNQTVRAESEIAQLRLAVSKSNEEKEAVADLYKQCLERLAKVEGELSCAQEDAQRLNNEVVVGAEKLKNSEEQCVILEQSNQNLQCEAEDLAQKYSTKDKELSRKQAELDSFQCLIRDEHLRFVDIESCLRTLEKLYQQSQKEQRTLASEIRSGFLMLKDLEMRKAGLEEEIQWIKEENQNLSATNASFLISENSLKAELLGLNEMKERLEREFVVQVAQSTTLEHEIHQLREETKGLNQCYQDLLLQIESVGLDQRSVAAAVLELQNENSKLHEMNRRNIDEKEALSKKFENVNLMSDKNSILETTLSQLNCVLKDSRENVKILQESCRILQEEKTCIVAEKTVIVSQLQRITENMENLVKKNSALENSLTTARIEIDSLKDCSRRLEEFSDFLIKEKSHLVAERSSLALHLDKVEKRLESLEKRFKDLEEKCIRLEREKDTTLSQVEELKGYLNSEKQEHAAYVQSSEVRLAGLENQVHFLQDEIQLKKREFEEEIEREVNSQVEIFMLKNFVEDLEEENFSLLVECEWHVEATKLSTKLISEMESDNLKQQIETEMLAGEVERLSTEIFQIFRALQVVPESGLKEDRLLQIPSSYRDQVPVLHMLKSIEHLKCSLSKIKDEEARLLIENSILFDILEEIRLECADLALEKYFLKEDLRIMSEHRESEKYKNEIFETVKQLKVQLIKEGEQREALQKELADANDQLENIQRDYQLLQEKIASVLTEKEVLSKKLMVAEKKVYSNEEENCALIHELIALGNLCLIYQITGEEKMEQLKGLSEELLLIHSKDLDLKNLNLLDEKLQSERAEKQRLVGTNGALSNKMEQVKDLNDRLNHQILDGNKFLREKAKELSEVDQNLELSRFSTPELSRHVRELKKEHGESKMNKGNVDEWTVDLLNEQVKYDGNIEVLPDNKKLQWEAETLRREVEEYKIKEEVLRLELQDRCNEFELCEAEAASLYFDLQISSVREVLLESKVQELMEACVSLRDGGDMESGEIDKMKRRVCLLESEMGGLKSELSAYAPIICSLADGWPSSKQTPSPKPKGEDSNDQFGENEMEKLKECESMTASEVSHLPKLPDRIVSIGTAAIVEARKLKGQKDKDVPPSVSDAIRTEHSKVENLSPDCYDFHKENKHSGRLKNSLLMKDIPLDENSDSSPHGRGSRLSSSEDQINGIESARCDVKKQKPPSAATGRSSGRQLGDAWKRSLDPSLESQLEKDLPISSFREMDKEINRKKILERLTSDAQKLRSLRTSVDYLKRKSEMKKRSKNSQLMKYEMVKRQLHEVEEAVDHLLVINGHSMKNANENDSGDITGDELQEQAGKESEKINSIQFQIQNINNVLLKMKDQKTPKLKGNQMRSGTGVLLRDFIYHSGSRSGDRGKKSCFCGCATPSAKGE</sequence>
<keyword evidence="2" id="KW-1185">Reference proteome</keyword>
<reference evidence="2" key="1">
    <citation type="journal article" date="2023" name="Front. Plant Sci.">
        <title>Chromosomal-level genome assembly of Melastoma candidum provides insights into trichome evolution.</title>
        <authorList>
            <person name="Zhong Y."/>
            <person name="Wu W."/>
            <person name="Sun C."/>
            <person name="Zou P."/>
            <person name="Liu Y."/>
            <person name="Dai S."/>
            <person name="Zhou R."/>
        </authorList>
    </citation>
    <scope>NUCLEOTIDE SEQUENCE [LARGE SCALE GENOMIC DNA]</scope>
</reference>
<dbReference type="EMBL" id="CM042884">
    <property type="protein sequence ID" value="KAI4368372.1"/>
    <property type="molecule type" value="Genomic_DNA"/>
</dbReference>
<accession>A0ACB9QQA6</accession>
<name>A0ACB9QQA6_9MYRT</name>